<reference evidence="4 5" key="1">
    <citation type="submission" date="2016-11" db="EMBL/GenBank/DDBJ databases">
        <authorList>
            <person name="Jaros S."/>
            <person name="Januszkiewicz K."/>
            <person name="Wedrychowicz H."/>
        </authorList>
    </citation>
    <scope>NUCLEOTIDE SEQUENCE [LARGE SCALE GENOMIC DNA]</scope>
    <source>
        <strain evidence="4 5">DSM 9297</strain>
    </source>
</reference>
<dbReference type="PANTHER" id="PTHR21621">
    <property type="entry name" value="RIBOSOMAL PROTEIN S6 MODIFICATION PROTEIN"/>
    <property type="match status" value="1"/>
</dbReference>
<organism evidence="4 5">
    <name type="scientific">Halobaculum gomorrense</name>
    <dbReference type="NCBI Taxonomy" id="43928"/>
    <lineage>
        <taxon>Archaea</taxon>
        <taxon>Methanobacteriati</taxon>
        <taxon>Methanobacteriota</taxon>
        <taxon>Stenosarchaea group</taxon>
        <taxon>Halobacteria</taxon>
        <taxon>Halobacteriales</taxon>
        <taxon>Haloferacaceae</taxon>
        <taxon>Halobaculum</taxon>
    </lineage>
</organism>
<dbReference type="GO" id="GO:0016879">
    <property type="term" value="F:ligase activity, forming carbon-nitrogen bonds"/>
    <property type="evidence" value="ECO:0007669"/>
    <property type="project" value="TreeGrafter"/>
</dbReference>
<dbReference type="PROSITE" id="PS50975">
    <property type="entry name" value="ATP_GRASP"/>
    <property type="match status" value="1"/>
</dbReference>
<dbReference type="AlphaFoldDB" id="A0A1M5PID1"/>
<feature type="region of interest" description="Disordered" evidence="2">
    <location>
        <begin position="1"/>
        <end position="32"/>
    </location>
</feature>
<dbReference type="PANTHER" id="PTHR21621:SF0">
    <property type="entry name" value="BETA-CITRYLGLUTAMATE SYNTHASE B-RELATED"/>
    <property type="match status" value="1"/>
</dbReference>
<keyword evidence="5" id="KW-1185">Reference proteome</keyword>
<evidence type="ECO:0000313" key="4">
    <source>
        <dbReference type="EMBL" id="SHH01554.1"/>
    </source>
</evidence>
<dbReference type="InterPro" id="IPR011761">
    <property type="entry name" value="ATP-grasp"/>
</dbReference>
<keyword evidence="4" id="KW-0436">Ligase</keyword>
<evidence type="ECO:0000313" key="5">
    <source>
        <dbReference type="Proteomes" id="UP000184357"/>
    </source>
</evidence>
<dbReference type="Pfam" id="PF05618">
    <property type="entry name" value="Zn_protease"/>
    <property type="match status" value="1"/>
</dbReference>
<dbReference type="STRING" id="43928.SAMN05443636_1618"/>
<dbReference type="OrthoDB" id="200216at2157"/>
<name>A0A1M5PID1_9EURY</name>
<gene>
    <name evidence="4" type="ORF">SAMN05443636_1618</name>
</gene>
<dbReference type="SUPFAM" id="SSF50630">
    <property type="entry name" value="Acid proteases"/>
    <property type="match status" value="1"/>
</dbReference>
<proteinExistence type="predicted"/>
<evidence type="ECO:0000256" key="2">
    <source>
        <dbReference type="SAM" id="MobiDB-lite"/>
    </source>
</evidence>
<protein>
    <submittedName>
        <fullName evidence="4">Alpha-L-glutamate ligase, RimK family</fullName>
    </submittedName>
</protein>
<evidence type="ECO:0000256" key="1">
    <source>
        <dbReference type="PROSITE-ProRule" id="PRU00409"/>
    </source>
</evidence>
<sequence length="461" mass="49646">MTASSNPPEPEGATDSARSASIDRVQTDAGTQRVGVLSTHNSKETKAILNAVRVLGHEPVWIRDENVTSWIEDGTVQLSPRVDILVNRMLLTKTDHLLEDLQLAALYEETTPVVNASQAVEKTLHKYRAGAKLAAADLPVPDAFFGRSPRTFEEWPEYLPDAAAHKHTIGTNGQNMSVVSPTEPVGPMVNDEHAFVQEFLEDSEARPSDVRVYVVGREIVGAMRRHAPDGDWRTNVALGGEVEGVTNELGQEPRRLAKEATGVLGLDLAGVDLMPIDGEWYILEVNATAGFKGLFSATGVSAAPHIARLAIERAGGSVDTSQVVELEATLDDSVPDCKPPLVREQGDDGVLGYTSRIRINGRDGAERAVAKSDTGAKRTSIDTDLAGRIGAGPLVGTTDVRSGTGSDTETRPLVDVDLCLNGRWRTVTASITDRSEMAYPVLLGRDVLEVYTLDISRTVEE</sequence>
<keyword evidence="1" id="KW-0547">Nucleotide-binding</keyword>
<dbReference type="SUPFAM" id="SSF56059">
    <property type="entry name" value="Glutathione synthetase ATP-binding domain-like"/>
    <property type="match status" value="1"/>
</dbReference>
<dbReference type="Gene3D" id="3.30.470.20">
    <property type="entry name" value="ATP-grasp fold, B domain"/>
    <property type="match status" value="1"/>
</dbReference>
<dbReference type="Gene3D" id="3.40.50.20">
    <property type="match status" value="1"/>
</dbReference>
<dbReference type="InterPro" id="IPR013651">
    <property type="entry name" value="ATP-grasp_RimK-type"/>
</dbReference>
<dbReference type="Gene3D" id="2.40.70.10">
    <property type="entry name" value="Acid Proteases"/>
    <property type="match status" value="1"/>
</dbReference>
<dbReference type="EMBL" id="FQWV01000003">
    <property type="protein sequence ID" value="SHH01554.1"/>
    <property type="molecule type" value="Genomic_DNA"/>
</dbReference>
<dbReference type="GO" id="GO:0005524">
    <property type="term" value="F:ATP binding"/>
    <property type="evidence" value="ECO:0007669"/>
    <property type="project" value="UniProtKB-UniRule"/>
</dbReference>
<accession>A0A1M5PID1</accession>
<keyword evidence="1" id="KW-0067">ATP-binding</keyword>
<feature type="domain" description="ATP-grasp" evidence="3">
    <location>
        <begin position="130"/>
        <end position="311"/>
    </location>
</feature>
<dbReference type="GO" id="GO:0046872">
    <property type="term" value="F:metal ion binding"/>
    <property type="evidence" value="ECO:0007669"/>
    <property type="project" value="InterPro"/>
</dbReference>
<dbReference type="InterPro" id="IPR008503">
    <property type="entry name" value="Asp_endopeptidase"/>
</dbReference>
<dbReference type="Pfam" id="PF08443">
    <property type="entry name" value="RimK"/>
    <property type="match status" value="1"/>
</dbReference>
<evidence type="ECO:0000259" key="3">
    <source>
        <dbReference type="PROSITE" id="PS50975"/>
    </source>
</evidence>
<dbReference type="GO" id="GO:0005737">
    <property type="term" value="C:cytoplasm"/>
    <property type="evidence" value="ECO:0007669"/>
    <property type="project" value="TreeGrafter"/>
</dbReference>
<dbReference type="InterPro" id="IPR021109">
    <property type="entry name" value="Peptidase_aspartic_dom_sf"/>
</dbReference>
<dbReference type="Proteomes" id="UP000184357">
    <property type="component" value="Unassembled WGS sequence"/>
</dbReference>